<keyword evidence="1" id="KW-0805">Transcription regulation</keyword>
<dbReference type="SMART" id="SM00421">
    <property type="entry name" value="HTH_LUXR"/>
    <property type="match status" value="1"/>
</dbReference>
<evidence type="ECO:0000256" key="3">
    <source>
        <dbReference type="ARBA" id="ARBA00023163"/>
    </source>
</evidence>
<dbReference type="OrthoDB" id="343383at2"/>
<keyword evidence="2" id="KW-0238">DNA-binding</keyword>
<dbReference type="Pfam" id="PF00196">
    <property type="entry name" value="GerE"/>
    <property type="match status" value="1"/>
</dbReference>
<reference evidence="5 6" key="1">
    <citation type="submission" date="2018-06" db="EMBL/GenBank/DDBJ databases">
        <title>Bacteria isolated from soil of Wuhan.</title>
        <authorList>
            <person name="Wei X."/>
            <person name="Chunhua H."/>
        </authorList>
    </citation>
    <scope>NUCLEOTIDE SEQUENCE [LARGE SCALE GENOMIC DNA]</scope>
    <source>
        <strain evidence="6">xwS2</strain>
    </source>
</reference>
<dbReference type="PROSITE" id="PS00622">
    <property type="entry name" value="HTH_LUXR_1"/>
    <property type="match status" value="1"/>
</dbReference>
<feature type="domain" description="HTH luxR-type" evidence="4">
    <location>
        <begin position="194"/>
        <end position="259"/>
    </location>
</feature>
<protein>
    <recommendedName>
        <fullName evidence="4">HTH luxR-type domain-containing protein</fullName>
    </recommendedName>
</protein>
<dbReference type="InterPro" id="IPR000792">
    <property type="entry name" value="Tscrpt_reg_LuxR_C"/>
</dbReference>
<dbReference type="PANTHER" id="PTHR44688">
    <property type="entry name" value="DNA-BINDING TRANSCRIPTIONAL ACTIVATOR DEVR_DOSR"/>
    <property type="match status" value="1"/>
</dbReference>
<dbReference type="PANTHER" id="PTHR44688:SF16">
    <property type="entry name" value="DNA-BINDING TRANSCRIPTIONAL ACTIVATOR DEVR_DOSR"/>
    <property type="match status" value="1"/>
</dbReference>
<dbReference type="PROSITE" id="PS50043">
    <property type="entry name" value="HTH_LUXR_2"/>
    <property type="match status" value="1"/>
</dbReference>
<dbReference type="InterPro" id="IPR036388">
    <property type="entry name" value="WH-like_DNA-bd_sf"/>
</dbReference>
<evidence type="ECO:0000313" key="6">
    <source>
        <dbReference type="Proteomes" id="UP000288983"/>
    </source>
</evidence>
<dbReference type="InterPro" id="IPR016032">
    <property type="entry name" value="Sig_transdc_resp-reg_C-effctor"/>
</dbReference>
<dbReference type="GO" id="GO:0003677">
    <property type="term" value="F:DNA binding"/>
    <property type="evidence" value="ECO:0007669"/>
    <property type="project" value="UniProtKB-KW"/>
</dbReference>
<evidence type="ECO:0000256" key="2">
    <source>
        <dbReference type="ARBA" id="ARBA00023125"/>
    </source>
</evidence>
<dbReference type="EMBL" id="QJRG01000047">
    <property type="protein sequence ID" value="RWU21369.1"/>
    <property type="molecule type" value="Genomic_DNA"/>
</dbReference>
<proteinExistence type="predicted"/>
<gene>
    <name evidence="5" type="ORF">DM813_19510</name>
</gene>
<sequence length="278" mass="31965">MQMHLTDWTRSVVDVLAHPPGRQQLQALAAWLRRLSITDHFVLFVYEGSYRPLSLFDTFTDEQRCIFIDEYQTGPYLLDPFYLAGHPAQSEGVYSMRQLAPDQFYNSEYFLTYYHHLGLCEEVGFFITLRADTHAVLSLMRRRGRTRFHEDEIRQLESAMPVVSAAVRAAWEANSLAAERPVDEHDHLVQEAFANFGRGLLTERECEVVRLLLQGHSSQSIAQKLRISPATVKVHRKNLYEKLEIGSQSELLALFIQAIKGESSRRPSSMADRDYSNV</sequence>
<dbReference type="RefSeq" id="WP_128324970.1">
    <property type="nucleotide sequence ID" value="NZ_QJRG01000047.1"/>
</dbReference>
<keyword evidence="3" id="KW-0804">Transcription</keyword>
<dbReference type="AlphaFoldDB" id="A0A443ZQJ6"/>
<dbReference type="CDD" id="cd06170">
    <property type="entry name" value="LuxR_C_like"/>
    <property type="match status" value="1"/>
</dbReference>
<dbReference type="GO" id="GO:0006355">
    <property type="term" value="P:regulation of DNA-templated transcription"/>
    <property type="evidence" value="ECO:0007669"/>
    <property type="project" value="InterPro"/>
</dbReference>
<name>A0A443ZQJ6_9PSED</name>
<comment type="caution">
    <text evidence="5">The sequence shown here is derived from an EMBL/GenBank/DDBJ whole genome shotgun (WGS) entry which is preliminary data.</text>
</comment>
<dbReference type="SUPFAM" id="SSF46894">
    <property type="entry name" value="C-terminal effector domain of the bipartite response regulators"/>
    <property type="match status" value="1"/>
</dbReference>
<evidence type="ECO:0000259" key="4">
    <source>
        <dbReference type="PROSITE" id="PS50043"/>
    </source>
</evidence>
<dbReference type="Gene3D" id="1.10.10.10">
    <property type="entry name" value="Winged helix-like DNA-binding domain superfamily/Winged helix DNA-binding domain"/>
    <property type="match status" value="1"/>
</dbReference>
<evidence type="ECO:0000256" key="1">
    <source>
        <dbReference type="ARBA" id="ARBA00023015"/>
    </source>
</evidence>
<organism evidence="5 6">
    <name type="scientific">Pseudomonas alkylphenolica</name>
    <dbReference type="NCBI Taxonomy" id="237609"/>
    <lineage>
        <taxon>Bacteria</taxon>
        <taxon>Pseudomonadati</taxon>
        <taxon>Pseudomonadota</taxon>
        <taxon>Gammaproteobacteria</taxon>
        <taxon>Pseudomonadales</taxon>
        <taxon>Pseudomonadaceae</taxon>
        <taxon>Pseudomonas</taxon>
    </lineage>
</organism>
<evidence type="ECO:0000313" key="5">
    <source>
        <dbReference type="EMBL" id="RWU21369.1"/>
    </source>
</evidence>
<dbReference type="PRINTS" id="PR00038">
    <property type="entry name" value="HTHLUXR"/>
</dbReference>
<dbReference type="Proteomes" id="UP000288983">
    <property type="component" value="Unassembled WGS sequence"/>
</dbReference>
<accession>A0A443ZQJ6</accession>